<organism evidence="2 3">
    <name type="scientific">Candidatus Magasanikbacteria bacterium RIFOXYC2_FULL_42_28</name>
    <dbReference type="NCBI Taxonomy" id="1798704"/>
    <lineage>
        <taxon>Bacteria</taxon>
        <taxon>Candidatus Magasanikiibacteriota</taxon>
    </lineage>
</organism>
<feature type="compositionally biased region" description="Basic and acidic residues" evidence="1">
    <location>
        <begin position="73"/>
        <end position="91"/>
    </location>
</feature>
<dbReference type="PANTHER" id="PTHR43342">
    <property type="entry name" value="NADH-QUINONE OXIDOREDUCTASE, E SUBUNIT"/>
    <property type="match status" value="1"/>
</dbReference>
<evidence type="ECO:0008006" key="4">
    <source>
        <dbReference type="Google" id="ProtNLM"/>
    </source>
</evidence>
<dbReference type="Pfam" id="PF01257">
    <property type="entry name" value="2Fe-2S_thioredx"/>
    <property type="match status" value="1"/>
</dbReference>
<accession>A0A1F6NW52</accession>
<dbReference type="STRING" id="1798704.A3J93_00230"/>
<dbReference type="Gene3D" id="3.40.30.10">
    <property type="entry name" value="Glutaredoxin"/>
    <property type="match status" value="1"/>
</dbReference>
<dbReference type="SUPFAM" id="SSF52833">
    <property type="entry name" value="Thioredoxin-like"/>
    <property type="match status" value="1"/>
</dbReference>
<proteinExistence type="predicted"/>
<evidence type="ECO:0000313" key="2">
    <source>
        <dbReference type="EMBL" id="OGH88155.1"/>
    </source>
</evidence>
<sequence length="107" mass="11658">MAKNIVRVCCGMTCGITGSRKIMSKLEESMGLKAGEQNEENDLGFCGCTGYCHMAPNVVINDNEIHHVNPDTVTKDVEEEKKKPAGSEKPPEATAEEIMNLDFLGDL</sequence>
<gene>
    <name evidence="2" type="ORF">A3J93_00230</name>
</gene>
<dbReference type="EMBL" id="MFQZ01000005">
    <property type="protein sequence ID" value="OGH88155.1"/>
    <property type="molecule type" value="Genomic_DNA"/>
</dbReference>
<dbReference type="AlphaFoldDB" id="A0A1F6NW52"/>
<dbReference type="Proteomes" id="UP000177907">
    <property type="component" value="Unassembled WGS sequence"/>
</dbReference>
<feature type="region of interest" description="Disordered" evidence="1">
    <location>
        <begin position="73"/>
        <end position="99"/>
    </location>
</feature>
<protein>
    <recommendedName>
        <fullName evidence="4">NADH dehydrogenase</fullName>
    </recommendedName>
</protein>
<name>A0A1F6NW52_9BACT</name>
<comment type="caution">
    <text evidence="2">The sequence shown here is derived from an EMBL/GenBank/DDBJ whole genome shotgun (WGS) entry which is preliminary data.</text>
</comment>
<dbReference type="InterPro" id="IPR036249">
    <property type="entry name" value="Thioredoxin-like_sf"/>
</dbReference>
<dbReference type="CDD" id="cd02980">
    <property type="entry name" value="TRX_Fd_family"/>
    <property type="match status" value="1"/>
</dbReference>
<dbReference type="PANTHER" id="PTHR43342:SF2">
    <property type="entry name" value="POTENTIAL NAD-REDUCING HYDROGENASE SUBUNIT"/>
    <property type="match status" value="1"/>
</dbReference>
<dbReference type="InterPro" id="IPR028431">
    <property type="entry name" value="NADP_DH_HndA-like"/>
</dbReference>
<evidence type="ECO:0000256" key="1">
    <source>
        <dbReference type="SAM" id="MobiDB-lite"/>
    </source>
</evidence>
<reference evidence="2 3" key="1">
    <citation type="journal article" date="2016" name="Nat. Commun.">
        <title>Thousands of microbial genomes shed light on interconnected biogeochemical processes in an aquifer system.</title>
        <authorList>
            <person name="Anantharaman K."/>
            <person name="Brown C.T."/>
            <person name="Hug L.A."/>
            <person name="Sharon I."/>
            <person name="Castelle C.J."/>
            <person name="Probst A.J."/>
            <person name="Thomas B.C."/>
            <person name="Singh A."/>
            <person name="Wilkins M.J."/>
            <person name="Karaoz U."/>
            <person name="Brodie E.L."/>
            <person name="Williams K.H."/>
            <person name="Hubbard S.S."/>
            <person name="Banfield J.F."/>
        </authorList>
    </citation>
    <scope>NUCLEOTIDE SEQUENCE [LARGE SCALE GENOMIC DNA]</scope>
</reference>
<evidence type="ECO:0000313" key="3">
    <source>
        <dbReference type="Proteomes" id="UP000177907"/>
    </source>
</evidence>